<reference evidence="7" key="1">
    <citation type="submission" date="2022-11" db="UniProtKB">
        <authorList>
            <consortium name="WormBaseParasite"/>
        </authorList>
    </citation>
    <scope>IDENTIFICATION</scope>
</reference>
<dbReference type="WBParaSite" id="PSAMB.scaffold1541size30323.g13765.t1">
    <property type="protein sequence ID" value="PSAMB.scaffold1541size30323.g13765.t1"/>
    <property type="gene ID" value="PSAMB.scaffold1541size30323.g13765"/>
</dbReference>
<evidence type="ECO:0000256" key="1">
    <source>
        <dbReference type="ARBA" id="ARBA00005232"/>
    </source>
</evidence>
<accession>A0A914V5I9</accession>
<proteinExistence type="inferred from homology"/>
<dbReference type="Proteomes" id="UP000887566">
    <property type="component" value="Unplaced"/>
</dbReference>
<protein>
    <submittedName>
        <fullName evidence="7">Choline/carnitine acyltransferase domain-containing protein</fullName>
    </submittedName>
</protein>
<dbReference type="Pfam" id="PF00755">
    <property type="entry name" value="Carn_acyltransf"/>
    <property type="match status" value="1"/>
</dbReference>
<evidence type="ECO:0000256" key="4">
    <source>
        <dbReference type="PIRSR" id="PIRSR600542-1"/>
    </source>
</evidence>
<evidence type="ECO:0000259" key="5">
    <source>
        <dbReference type="Pfam" id="PF00755"/>
    </source>
</evidence>
<dbReference type="GO" id="GO:0005777">
    <property type="term" value="C:peroxisome"/>
    <property type="evidence" value="ECO:0007669"/>
    <property type="project" value="TreeGrafter"/>
</dbReference>
<feature type="active site" description="Proton acceptor" evidence="4">
    <location>
        <position position="314"/>
    </location>
</feature>
<keyword evidence="6" id="KW-1185">Reference proteome</keyword>
<organism evidence="6 7">
    <name type="scientific">Plectus sambesii</name>
    <dbReference type="NCBI Taxonomy" id="2011161"/>
    <lineage>
        <taxon>Eukaryota</taxon>
        <taxon>Metazoa</taxon>
        <taxon>Ecdysozoa</taxon>
        <taxon>Nematoda</taxon>
        <taxon>Chromadorea</taxon>
        <taxon>Plectida</taxon>
        <taxon>Plectina</taxon>
        <taxon>Plectoidea</taxon>
        <taxon>Plectidae</taxon>
        <taxon>Plectus</taxon>
    </lineage>
</organism>
<evidence type="ECO:0000313" key="6">
    <source>
        <dbReference type="Proteomes" id="UP000887566"/>
    </source>
</evidence>
<dbReference type="InterPro" id="IPR000542">
    <property type="entry name" value="Carn_acyl_trans"/>
</dbReference>
<dbReference type="InterPro" id="IPR023213">
    <property type="entry name" value="CAT-like_dom_sf"/>
</dbReference>
<dbReference type="InterPro" id="IPR039551">
    <property type="entry name" value="Cho/carn_acyl_trans"/>
</dbReference>
<feature type="domain" description="Choline/carnitine acyltransferase" evidence="5">
    <location>
        <begin position="15"/>
        <end position="592"/>
    </location>
</feature>
<dbReference type="InterPro" id="IPR042231">
    <property type="entry name" value="Cho/carn_acyl_trans_2"/>
</dbReference>
<dbReference type="AlphaFoldDB" id="A0A914V5I9"/>
<keyword evidence="3" id="KW-0012">Acyltransferase</keyword>
<evidence type="ECO:0000313" key="7">
    <source>
        <dbReference type="WBParaSite" id="PSAMB.scaffold1541size30323.g13765.t1"/>
    </source>
</evidence>
<dbReference type="PROSITE" id="PS00439">
    <property type="entry name" value="ACYLTRANSF_C_1"/>
    <property type="match status" value="1"/>
</dbReference>
<dbReference type="Gene3D" id="3.30.559.70">
    <property type="entry name" value="Choline/Carnitine o-acyltransferase, domain 2"/>
    <property type="match status" value="1"/>
</dbReference>
<name>A0A914V5I9_9BILA</name>
<dbReference type="PANTHER" id="PTHR22589">
    <property type="entry name" value="CARNITINE O-ACYLTRANSFERASE"/>
    <property type="match status" value="1"/>
</dbReference>
<dbReference type="PANTHER" id="PTHR22589:SF67">
    <property type="entry name" value="PEROXISOMAL CARNITINE O-OCTANOYLTRANSFERASE"/>
    <property type="match status" value="1"/>
</dbReference>
<evidence type="ECO:0000256" key="2">
    <source>
        <dbReference type="ARBA" id="ARBA00022679"/>
    </source>
</evidence>
<sequence>MTRETFQQQSQLPSLPVPQLEQTIDKYLDAVRAFLSPEEFRVTEQIARHFERHEAPRLQAALVNKAATERNWLENWWDDVYLDGRYPLLPWSNFAGINPRTKRKLPGDSPQLNYAADMIHHCMRYWLELRRETVPLAKNRGAPLDMNQVYRLFNATRMPCRKKDRLVHYFRTDEEGHTPSHVIVLCRGHFWHLETMSSDGQIYSPEQFMQSLQLIRRNSVVQKDVHHICSLTTMNRDEWAEMRERLVSQSPENARCMELIESSVMIVSLTDVEITDDSELMRYSLLGDPRVQWADKSINVHVQLDGQSTVNCDHSNIDAIALLQFMDTAAQGAIADADHWRRTTTPTNFPNAIELVFAVDSVITDAIARAEAAFYQTCNDVDVRIFHYSHMGNNDFRKAKIYGDTVVQLSLQLAYYRLHNRPAPTYETSSTRKFFHGRTETVRSCTQEAINFAKTMLGPTSTLADKRRACKLAYDTHNRLMAEASNGQGIDRHLLGLRRTAEELSKGGCSPKISEPAIFRDEAWKKSGGDGNFILSTSFLGYDSEGSFGYVVAMCKDGYGTFYKINDSSLTFTCTAYKSSSETRLAEWVESIRWSLDRISECFALPNSSKL</sequence>
<dbReference type="GO" id="GO:0008458">
    <property type="term" value="F:carnitine O-octanoyltransferase activity"/>
    <property type="evidence" value="ECO:0007669"/>
    <property type="project" value="TreeGrafter"/>
</dbReference>
<dbReference type="SUPFAM" id="SSF52777">
    <property type="entry name" value="CoA-dependent acyltransferases"/>
    <property type="match status" value="2"/>
</dbReference>
<keyword evidence="2" id="KW-0808">Transferase</keyword>
<dbReference type="Gene3D" id="3.30.559.10">
    <property type="entry name" value="Chloramphenicol acetyltransferase-like domain"/>
    <property type="match status" value="1"/>
</dbReference>
<evidence type="ECO:0000256" key="3">
    <source>
        <dbReference type="ARBA" id="ARBA00023315"/>
    </source>
</evidence>
<comment type="similarity">
    <text evidence="1">Belongs to the carnitine/choline acetyltransferase family.</text>
</comment>